<name>A0A399FYA4_9ACTN</name>
<dbReference type="SUPFAM" id="SSF46785">
    <property type="entry name" value="Winged helix' DNA-binding domain"/>
    <property type="match status" value="1"/>
</dbReference>
<dbReference type="Proteomes" id="UP000265719">
    <property type="component" value="Chromosome"/>
</dbReference>
<dbReference type="Gene3D" id="1.10.10.10">
    <property type="entry name" value="Winged helix-like DNA-binding domain superfamily/Winged helix DNA-binding domain"/>
    <property type="match status" value="1"/>
</dbReference>
<sequence>MDEADIDAVGALADPLRRRLYEYVVGREGETSRAEAAEAVGVQRTLAAFHLDRLVEAGLLATSRRKPSGRGGPGSGRPAKLYRRADRQVDVHLPPRDYETAAHLLAEAVQRSGAEEALYAAARAEGSRRGSAAPAERPVDLDRLGELLAGLGYEPAAEAEEPRTLRLRNCPFHTLARAFPPLACGMNLELLRGLLEGARAEGFTARMAPRGEHCCVAISKNKNS</sequence>
<dbReference type="OrthoDB" id="3399802at2"/>
<dbReference type="EMBL" id="CP063196">
    <property type="protein sequence ID" value="UOE22098.1"/>
    <property type="molecule type" value="Genomic_DNA"/>
</dbReference>
<dbReference type="InterPro" id="IPR036388">
    <property type="entry name" value="WH-like_DNA-bd_sf"/>
</dbReference>
<reference evidence="1" key="1">
    <citation type="submission" date="2020-10" db="EMBL/GenBank/DDBJ databases">
        <title>De novo genome project of the cellulose decomposer Thermobifida halotolerans type strain.</title>
        <authorList>
            <person name="Nagy I."/>
            <person name="Horvath B."/>
            <person name="Kukolya J."/>
            <person name="Nagy I."/>
            <person name="Orsini M."/>
        </authorList>
    </citation>
    <scope>NUCLEOTIDE SEQUENCE</scope>
    <source>
        <strain evidence="1">DSM 44931</strain>
    </source>
</reference>
<keyword evidence="2" id="KW-1185">Reference proteome</keyword>
<organism evidence="1 2">
    <name type="scientific">Thermobifida halotolerans</name>
    <dbReference type="NCBI Taxonomy" id="483545"/>
    <lineage>
        <taxon>Bacteria</taxon>
        <taxon>Bacillati</taxon>
        <taxon>Actinomycetota</taxon>
        <taxon>Actinomycetes</taxon>
        <taxon>Streptosporangiales</taxon>
        <taxon>Nocardiopsidaceae</taxon>
        <taxon>Thermobifida</taxon>
    </lineage>
</organism>
<dbReference type="Pfam" id="PF12840">
    <property type="entry name" value="HTH_20"/>
    <property type="match status" value="1"/>
</dbReference>
<evidence type="ECO:0000313" key="1">
    <source>
        <dbReference type="EMBL" id="UOE22098.1"/>
    </source>
</evidence>
<dbReference type="InterPro" id="IPR036390">
    <property type="entry name" value="WH_DNA-bd_sf"/>
</dbReference>
<dbReference type="InterPro" id="IPR011991">
    <property type="entry name" value="ArsR-like_HTH"/>
</dbReference>
<dbReference type="KEGG" id="thao:NI17_016895"/>
<dbReference type="AlphaFoldDB" id="A0A399FYA4"/>
<proteinExistence type="predicted"/>
<protein>
    <submittedName>
        <fullName evidence="1">Helix-turn-helix domain-containing protein</fullName>
    </submittedName>
</protein>
<dbReference type="CDD" id="cd00090">
    <property type="entry name" value="HTH_ARSR"/>
    <property type="match status" value="1"/>
</dbReference>
<dbReference type="SMART" id="SM00418">
    <property type="entry name" value="HTH_ARSR"/>
    <property type="match status" value="1"/>
</dbReference>
<evidence type="ECO:0000313" key="2">
    <source>
        <dbReference type="Proteomes" id="UP000265719"/>
    </source>
</evidence>
<gene>
    <name evidence="1" type="ORF">NI17_016895</name>
</gene>
<accession>A0A399FYA4</accession>
<dbReference type="GO" id="GO:0003700">
    <property type="term" value="F:DNA-binding transcription factor activity"/>
    <property type="evidence" value="ECO:0007669"/>
    <property type="project" value="InterPro"/>
</dbReference>
<dbReference type="InterPro" id="IPR001845">
    <property type="entry name" value="HTH_ArsR_DNA-bd_dom"/>
</dbReference>